<dbReference type="NCBIfam" id="NF002740">
    <property type="entry name" value="PRK02724.1"/>
    <property type="match status" value="1"/>
</dbReference>
<dbReference type="Gene3D" id="3.30.390.140">
    <property type="match status" value="1"/>
</dbReference>
<comment type="function">
    <text evidence="1 6">Probably a ribosomal protein or a ribosome-associated protein.</text>
</comment>
<dbReference type="PANTHER" id="PTHR35108:SF1">
    <property type="entry name" value="OS04G0461100 PROTEIN"/>
    <property type="match status" value="1"/>
</dbReference>
<reference evidence="7" key="1">
    <citation type="submission" date="2016-10" db="EMBL/GenBank/DDBJ databases">
        <title>Chloroplast genomes as a tool to resolve red algal phylogenies: a case study in the Nemaliales.</title>
        <authorList>
            <person name="Costa J.F."/>
            <person name="Lin S.M."/>
            <person name="Macaya E.C."/>
            <person name="Fernandez-Garcia C."/>
            <person name="Verbruggen H."/>
        </authorList>
    </citation>
    <scope>NUCLEOTIDE SEQUENCE</scope>
    <source>
        <strain evidence="7">C.0024</strain>
    </source>
</reference>
<dbReference type="GO" id="GO:1990904">
    <property type="term" value="C:ribonucleoprotein complex"/>
    <property type="evidence" value="ECO:0007669"/>
    <property type="project" value="UniProtKB-KW"/>
</dbReference>
<evidence type="ECO:0000256" key="1">
    <source>
        <dbReference type="ARBA" id="ARBA00002396"/>
    </source>
</evidence>
<dbReference type="AlphaFoldDB" id="A0A1G4P0T3"/>
<proteinExistence type="inferred from homology"/>
<keyword evidence="7" id="KW-0934">Plastid</keyword>
<dbReference type="InterPro" id="IPR038447">
    <property type="entry name" value="PSRP-3/Ycf65_sf"/>
</dbReference>
<evidence type="ECO:0000256" key="4">
    <source>
        <dbReference type="ARBA" id="ARBA00022980"/>
    </source>
</evidence>
<dbReference type="HAMAP" id="MF_00619">
    <property type="entry name" value="Ribosomal_plastid_cS23"/>
    <property type="match status" value="1"/>
</dbReference>
<evidence type="ECO:0000256" key="5">
    <source>
        <dbReference type="ARBA" id="ARBA00023274"/>
    </source>
</evidence>
<dbReference type="GO" id="GO:0009507">
    <property type="term" value="C:chloroplast"/>
    <property type="evidence" value="ECO:0007669"/>
    <property type="project" value="UniProtKB-SubCell"/>
</dbReference>
<keyword evidence="7" id="KW-0150">Chloroplast</keyword>
<evidence type="ECO:0000256" key="6">
    <source>
        <dbReference type="HAMAP-Rule" id="MF_00619"/>
    </source>
</evidence>
<keyword evidence="5 6" id="KW-0687">Ribonucleoprotein</keyword>
<comment type="similarity">
    <text evidence="2 6">Belongs to the chloroplast-specific ribosomal protein cS23 family.</text>
</comment>
<gene>
    <name evidence="6 7" type="primary">ycf65</name>
    <name evidence="7" type="ORF">C00024_232</name>
</gene>
<accession>A0A1G4P0T3</accession>
<dbReference type="GO" id="GO:0005840">
    <property type="term" value="C:ribosome"/>
    <property type="evidence" value="ECO:0007669"/>
    <property type="project" value="UniProtKB-KW"/>
</dbReference>
<comment type="subunit">
    <text evidence="3 6">Part of the 30S ribosomal subunit.</text>
</comment>
<geneLocation type="chloroplast" evidence="7"/>
<dbReference type="GO" id="GO:0006412">
    <property type="term" value="P:translation"/>
    <property type="evidence" value="ECO:0007669"/>
    <property type="project" value="UniProtKB-UniRule"/>
</dbReference>
<dbReference type="GeneID" id="30000271"/>
<dbReference type="EMBL" id="LT622878">
    <property type="protein sequence ID" value="SCW24505.1"/>
    <property type="molecule type" value="Genomic_DNA"/>
</dbReference>
<protein>
    <recommendedName>
        <fullName evidence="6">Small ribosomal subunit protein cS23</fullName>
    </recommendedName>
</protein>
<evidence type="ECO:0000256" key="3">
    <source>
        <dbReference type="ARBA" id="ARBA00011458"/>
    </source>
</evidence>
<dbReference type="InterPro" id="IPR057257">
    <property type="entry name" value="Ribosomal_cS23"/>
</dbReference>
<dbReference type="InterPro" id="IPR006924">
    <property type="entry name" value="Ribosomal_cS23-like"/>
</dbReference>
<comment type="subcellular location">
    <subcellularLocation>
        <location evidence="6">Plastid</location>
        <location evidence="6">Chloroplast</location>
    </subcellularLocation>
</comment>
<organism evidence="7">
    <name type="scientific">Trichogloeopsis pedicellata</name>
    <dbReference type="NCBI Taxonomy" id="1495610"/>
    <lineage>
        <taxon>Eukaryota</taxon>
        <taxon>Rhodophyta</taxon>
        <taxon>Florideophyceae</taxon>
        <taxon>Nemaliophycidae</taxon>
        <taxon>Nemaliales</taxon>
        <taxon>Liagoraceae</taxon>
        <taxon>Trichogloeopsis</taxon>
    </lineage>
</organism>
<dbReference type="PANTHER" id="PTHR35108">
    <property type="entry name" value="30S RIBOSOMAL PROTEIN 3, CHLOROPLASTIC"/>
    <property type="match status" value="1"/>
</dbReference>
<evidence type="ECO:0000313" key="7">
    <source>
        <dbReference type="EMBL" id="SCW24505.1"/>
    </source>
</evidence>
<name>A0A1G4P0T3_9FLOR</name>
<keyword evidence="4 6" id="KW-0689">Ribosomal protein</keyword>
<reference evidence="7" key="2">
    <citation type="submission" date="2016-10" db="EMBL/GenBank/DDBJ databases">
        <authorList>
            <person name="de Groot N.N."/>
        </authorList>
    </citation>
    <scope>NUCLEOTIDE SEQUENCE</scope>
    <source>
        <strain evidence="7">C.0024</strain>
    </source>
</reference>
<dbReference type="GO" id="GO:0003735">
    <property type="term" value="F:structural constituent of ribosome"/>
    <property type="evidence" value="ECO:0007669"/>
    <property type="project" value="InterPro"/>
</dbReference>
<dbReference type="RefSeq" id="YP_009315847.1">
    <property type="nucleotide sequence ID" value="NC_031668.1"/>
</dbReference>
<sequence>MSKFMLKILWLENNIAIAVDQVIGKSNSPLTSYFFWPRNDAWEHLKSELESKPWISEHDRVNLLNQATAIINYWQEEGKNNSLNKAKAKFPEFLFSGNYMSYS</sequence>
<dbReference type="Pfam" id="PF04839">
    <property type="entry name" value="PSRP-3_Ycf65"/>
    <property type="match status" value="1"/>
</dbReference>
<evidence type="ECO:0000256" key="2">
    <source>
        <dbReference type="ARBA" id="ARBA00008561"/>
    </source>
</evidence>